<comment type="subcellular location">
    <subcellularLocation>
        <location evidence="1">Membrane</location>
        <topology evidence="1">Multi-pass membrane protein</topology>
    </subcellularLocation>
</comment>
<accession>A0AAV6J3U0</accession>
<dbReference type="Pfam" id="PF01595">
    <property type="entry name" value="CNNM"/>
    <property type="match status" value="2"/>
</dbReference>
<dbReference type="FunFam" id="3.10.580.10:FF:000015">
    <property type="entry name" value="DUF21 domain-containing protein"/>
    <property type="match status" value="2"/>
</dbReference>
<evidence type="ECO:0000256" key="2">
    <source>
        <dbReference type="ARBA" id="ARBA00022692"/>
    </source>
</evidence>
<sequence>MREDNTPCCEPKFWLYLFICFVLVSFAGLTSGLSLGLLSYTQVDLEVLVKAGLPQDQKNAAKILPIVKNEYLLLCTLLVGKTLAMETLPIFLDSILPFWAAILVSVTLVLAFAELLDWLVGKGHSPLLRRAELKTLVDFHRNEAGKGGELSHHETTIIGGALDMTQKTAKDSMTPISQTFSLDINSKLDMHTMRLVMSKGHSRIPIYSGSPKNIIGLVLVKNLIFCRPEDETPIKNMTIRRIPRVDDNWPLYDILNQFQKGHTHMAVVVKRNVNVSSGAAKTNMDTNSYLKAKQIGRKEIHSPFGKKEHIHYSTDASSSLYSSDNETQSPALESIMEQGHMHWQLEKWEEGEGCITYEELESLPNNSDEEVVGIITMEDVMEELLQEEILDETDEYVDVHNRIKINLLPSRRSSSSSPGVASAPGIHWRTPEPSPLSSYTPILRSPLSPYIQPPLVRPTLYASPGKSIPNSPSGYMHPVLSSPSSHRVRFLVDYGKTYFKGFCSSVEALCVILMLAYPFGKSLRVHNSTMAANDVPCCETMFWVYLMISASLVLFAGIMSGLTLGLMSLSLVDLEVLTKAGQPEDRKNAAKILPIVKNQHLLLCTLLICNAMAMEALPIFLDALLPAWGAILISVTLILAFGEIIPQAVCSRYGLSVGAKLSGVVRVLVIIFFPISYPISKLLDFLLGKGHSALLRRAELKTLVDLHGNEAGKGGELTHDETTIISGALDLTQKMAKDAMTPMSKIFSLDLNSKLNEETMSLLMSKGHSRVPVYSGSPTNIIGLILVKNLIKCHPEDETPIRNLTIRRIPRVRDSLPLYEILNQFQKGHSHMAVVVKSIHDIKGSAENATAENGMFQINIKSSSEKGMQRYASSVTSSETETQSPALHNVFEQRDERGDDSLRKEALESLPDQEEEVIGIITMEDVLEELLQEEILDETDEYVDVHNKIKINMAPSIRSLSSRSPGAPSHMTWRTPGASPLSSSHPTPASYHQTAILRSPIAPYMPSPLIRPTLCPSPGQSVSTSPAAGFSGLVRSSPSSHRPS</sequence>
<evidence type="ECO:0000256" key="5">
    <source>
        <dbReference type="ARBA" id="ARBA00023122"/>
    </source>
</evidence>
<feature type="compositionally biased region" description="Polar residues" evidence="10">
    <location>
        <begin position="980"/>
        <end position="991"/>
    </location>
</feature>
<keyword evidence="4 9" id="KW-1133">Transmembrane helix</keyword>
<dbReference type="GO" id="GO:0016020">
    <property type="term" value="C:membrane"/>
    <property type="evidence" value="ECO:0007669"/>
    <property type="project" value="UniProtKB-SubCell"/>
</dbReference>
<dbReference type="GO" id="GO:0005737">
    <property type="term" value="C:cytoplasm"/>
    <property type="evidence" value="ECO:0007669"/>
    <property type="project" value="TreeGrafter"/>
</dbReference>
<evidence type="ECO:0000259" key="13">
    <source>
        <dbReference type="PROSITE" id="PS51846"/>
    </source>
</evidence>
<feature type="transmembrane region" description="Helical" evidence="11">
    <location>
        <begin position="601"/>
        <end position="621"/>
    </location>
</feature>
<feature type="transmembrane region" description="Helical" evidence="11">
    <location>
        <begin position="98"/>
        <end position="120"/>
    </location>
</feature>
<dbReference type="GO" id="GO:0030026">
    <property type="term" value="P:intracellular manganese ion homeostasis"/>
    <property type="evidence" value="ECO:0007669"/>
    <property type="project" value="TreeGrafter"/>
</dbReference>
<feature type="region of interest" description="Disordered" evidence="10">
    <location>
        <begin position="959"/>
        <end position="991"/>
    </location>
</feature>
<reference evidence="14" key="1">
    <citation type="submission" date="2020-08" db="EMBL/GenBank/DDBJ databases">
        <title>Plant Genome Project.</title>
        <authorList>
            <person name="Zhang R.-G."/>
        </authorList>
    </citation>
    <scope>NUCLEOTIDE SEQUENCE</scope>
    <source>
        <strain evidence="14">WSP0</strain>
        <tissue evidence="14">Leaf</tissue>
    </source>
</reference>
<evidence type="ECO:0000256" key="9">
    <source>
        <dbReference type="PROSITE-ProRule" id="PRU01193"/>
    </source>
</evidence>
<dbReference type="PROSITE" id="PS51371">
    <property type="entry name" value="CBS"/>
    <property type="match status" value="1"/>
</dbReference>
<feature type="transmembrane region" description="Helical" evidence="11">
    <location>
        <begin position="497"/>
        <end position="520"/>
    </location>
</feature>
<evidence type="ECO:0000256" key="10">
    <source>
        <dbReference type="SAM" id="MobiDB-lite"/>
    </source>
</evidence>
<dbReference type="EMBL" id="JACTNZ010000009">
    <property type="protein sequence ID" value="KAG5533805.1"/>
    <property type="molecule type" value="Genomic_DNA"/>
</dbReference>
<evidence type="ECO:0000256" key="8">
    <source>
        <dbReference type="PROSITE-ProRule" id="PRU00703"/>
    </source>
</evidence>
<protein>
    <recommendedName>
        <fullName evidence="16">CNNM transmembrane domain-containing protein</fullName>
    </recommendedName>
</protein>
<feature type="domain" description="CNNM transmembrane" evidence="13">
    <location>
        <begin position="538"/>
        <end position="721"/>
    </location>
</feature>
<dbReference type="InterPro" id="IPR046342">
    <property type="entry name" value="CBS_dom_sf"/>
</dbReference>
<dbReference type="InterPro" id="IPR044751">
    <property type="entry name" value="Ion_transp-like_CBS"/>
</dbReference>
<feature type="region of interest" description="Disordered" evidence="10">
    <location>
        <begin position="1015"/>
        <end position="1044"/>
    </location>
</feature>
<evidence type="ECO:0000256" key="11">
    <source>
        <dbReference type="SAM" id="Phobius"/>
    </source>
</evidence>
<organism evidence="14 15">
    <name type="scientific">Rhododendron griersonianum</name>
    <dbReference type="NCBI Taxonomy" id="479676"/>
    <lineage>
        <taxon>Eukaryota</taxon>
        <taxon>Viridiplantae</taxon>
        <taxon>Streptophyta</taxon>
        <taxon>Embryophyta</taxon>
        <taxon>Tracheophyta</taxon>
        <taxon>Spermatophyta</taxon>
        <taxon>Magnoliopsida</taxon>
        <taxon>eudicotyledons</taxon>
        <taxon>Gunneridae</taxon>
        <taxon>Pentapetalae</taxon>
        <taxon>asterids</taxon>
        <taxon>Ericales</taxon>
        <taxon>Ericaceae</taxon>
        <taxon>Ericoideae</taxon>
        <taxon>Rhodoreae</taxon>
        <taxon>Rhododendron</taxon>
    </lineage>
</organism>
<dbReference type="InterPro" id="IPR045095">
    <property type="entry name" value="ACDP"/>
</dbReference>
<dbReference type="PANTHER" id="PTHR12064">
    <property type="entry name" value="METAL TRANSPORTER CNNM"/>
    <property type="match status" value="1"/>
</dbReference>
<dbReference type="GO" id="GO:0010960">
    <property type="term" value="P:magnesium ion homeostasis"/>
    <property type="evidence" value="ECO:0007669"/>
    <property type="project" value="InterPro"/>
</dbReference>
<evidence type="ECO:0000256" key="1">
    <source>
        <dbReference type="ARBA" id="ARBA00004141"/>
    </source>
</evidence>
<gene>
    <name evidence="14" type="ORF">RHGRI_027860</name>
</gene>
<dbReference type="AlphaFoldDB" id="A0AAV6J3U0"/>
<keyword evidence="5 8" id="KW-0129">CBS domain</keyword>
<evidence type="ECO:0000256" key="7">
    <source>
        <dbReference type="ARBA" id="ARBA00023180"/>
    </source>
</evidence>
<feature type="transmembrane region" description="Helical" evidence="11">
    <location>
        <begin position="657"/>
        <end position="677"/>
    </location>
</feature>
<evidence type="ECO:0000259" key="12">
    <source>
        <dbReference type="PROSITE" id="PS51371"/>
    </source>
</evidence>
<proteinExistence type="predicted"/>
<feature type="transmembrane region" description="Helical" evidence="11">
    <location>
        <begin position="540"/>
        <end position="564"/>
    </location>
</feature>
<feature type="domain" description="CBS" evidence="12">
    <location>
        <begin position="740"/>
        <end position="801"/>
    </location>
</feature>
<dbReference type="Gene3D" id="3.10.580.10">
    <property type="entry name" value="CBS-domain"/>
    <property type="match status" value="4"/>
</dbReference>
<evidence type="ECO:0000313" key="14">
    <source>
        <dbReference type="EMBL" id="KAG5533805.1"/>
    </source>
</evidence>
<keyword evidence="15" id="KW-1185">Reference proteome</keyword>
<name>A0AAV6J3U0_9ERIC</name>
<keyword evidence="3" id="KW-0677">Repeat</keyword>
<dbReference type="PROSITE" id="PS51846">
    <property type="entry name" value="CNNM"/>
    <property type="match status" value="2"/>
</dbReference>
<keyword evidence="6 9" id="KW-0472">Membrane</keyword>
<dbReference type="InterPro" id="IPR000644">
    <property type="entry name" value="CBS_dom"/>
</dbReference>
<evidence type="ECO:0000256" key="6">
    <source>
        <dbReference type="ARBA" id="ARBA00023136"/>
    </source>
</evidence>
<evidence type="ECO:0000256" key="3">
    <source>
        <dbReference type="ARBA" id="ARBA00022737"/>
    </source>
</evidence>
<feature type="compositionally biased region" description="Polar residues" evidence="10">
    <location>
        <begin position="1034"/>
        <end position="1044"/>
    </location>
</feature>
<evidence type="ECO:0008006" key="16">
    <source>
        <dbReference type="Google" id="ProtNLM"/>
    </source>
</evidence>
<comment type="caution">
    <text evidence="14">The sequence shown here is derived from an EMBL/GenBank/DDBJ whole genome shotgun (WGS) entry which is preliminary data.</text>
</comment>
<keyword evidence="7" id="KW-0325">Glycoprotein</keyword>
<dbReference type="CDD" id="cd04590">
    <property type="entry name" value="CBS_pair_CorC_HlyC_assoc"/>
    <property type="match status" value="2"/>
</dbReference>
<dbReference type="PANTHER" id="PTHR12064:SF36">
    <property type="entry name" value="DOMAIN-CONTAINING PROTEIN, PUTATIVE, EXPRESSED-RELATED"/>
    <property type="match status" value="1"/>
</dbReference>
<feature type="transmembrane region" description="Helical" evidence="11">
    <location>
        <begin position="627"/>
        <end position="645"/>
    </location>
</feature>
<dbReference type="SUPFAM" id="SSF54631">
    <property type="entry name" value="CBS-domain pair"/>
    <property type="match status" value="2"/>
</dbReference>
<feature type="transmembrane region" description="Helical" evidence="11">
    <location>
        <begin position="13"/>
        <end position="38"/>
    </location>
</feature>
<dbReference type="InterPro" id="IPR002550">
    <property type="entry name" value="CNNM"/>
</dbReference>
<dbReference type="Proteomes" id="UP000823749">
    <property type="component" value="Chromosome 9"/>
</dbReference>
<evidence type="ECO:0000256" key="4">
    <source>
        <dbReference type="ARBA" id="ARBA00022989"/>
    </source>
</evidence>
<feature type="domain" description="CNNM transmembrane" evidence="13">
    <location>
        <begin position="9"/>
        <end position="116"/>
    </location>
</feature>
<evidence type="ECO:0000313" key="15">
    <source>
        <dbReference type="Proteomes" id="UP000823749"/>
    </source>
</evidence>
<keyword evidence="2 9" id="KW-0812">Transmembrane</keyword>